<evidence type="ECO:0000313" key="3">
    <source>
        <dbReference type="EMBL" id="VFK74480.1"/>
    </source>
</evidence>
<protein>
    <submittedName>
        <fullName evidence="2">Uncharacterized protein</fullName>
    </submittedName>
</protein>
<accession>A0A450XF82</accession>
<dbReference type="EMBL" id="CAADFO010000005">
    <property type="protein sequence ID" value="VFK23594.1"/>
    <property type="molecule type" value="Genomic_DNA"/>
</dbReference>
<organism evidence="2">
    <name type="scientific">Candidatus Kentrum sp. MB</name>
    <dbReference type="NCBI Taxonomy" id="2138164"/>
    <lineage>
        <taxon>Bacteria</taxon>
        <taxon>Pseudomonadati</taxon>
        <taxon>Pseudomonadota</taxon>
        <taxon>Gammaproteobacteria</taxon>
        <taxon>Candidatus Kentrum</taxon>
    </lineage>
</organism>
<name>A0A450XF82_9GAMM</name>
<gene>
    <name evidence="1" type="ORF">BECKMB1821G_GA0114241_100547</name>
    <name evidence="3" type="ORF">BECKMB1821H_GA0114242_100545</name>
    <name evidence="2" type="ORF">BECKMB1821I_GA0114274_100545</name>
</gene>
<proteinExistence type="predicted"/>
<reference evidence="2" key="1">
    <citation type="submission" date="2019-02" db="EMBL/GenBank/DDBJ databases">
        <authorList>
            <person name="Gruber-Vodicka R. H."/>
            <person name="Seah K. B. B."/>
        </authorList>
    </citation>
    <scope>NUCLEOTIDE SEQUENCE</scope>
    <source>
        <strain evidence="1">BECK_BZ197</strain>
        <strain evidence="3">BECK_BZ198</strain>
        <strain evidence="2">BECK_BZ199</strain>
    </source>
</reference>
<evidence type="ECO:0000313" key="1">
    <source>
        <dbReference type="EMBL" id="VFK23594.1"/>
    </source>
</evidence>
<dbReference type="AlphaFoldDB" id="A0A450XF82"/>
<sequence length="35" mass="3852">MMIREIKGIDESPEGAFPAMFTLKIQDAISLSTPL</sequence>
<dbReference type="EMBL" id="CAADFQ010000005">
    <property type="protein sequence ID" value="VFK27962.1"/>
    <property type="molecule type" value="Genomic_DNA"/>
</dbReference>
<evidence type="ECO:0000313" key="2">
    <source>
        <dbReference type="EMBL" id="VFK27962.1"/>
    </source>
</evidence>
<dbReference type="EMBL" id="CAADGH010000005">
    <property type="protein sequence ID" value="VFK74480.1"/>
    <property type="molecule type" value="Genomic_DNA"/>
</dbReference>